<feature type="domain" description="Myb/SANT-like" evidence="2">
    <location>
        <begin position="9"/>
        <end position="103"/>
    </location>
</feature>
<dbReference type="InterPro" id="IPR024752">
    <property type="entry name" value="Myb/SANT-like_dom"/>
</dbReference>
<dbReference type="eggNOG" id="ENOG502S0Q6">
    <property type="taxonomic scope" value="Eukaryota"/>
</dbReference>
<proteinExistence type="predicted"/>
<dbReference type="EnsemblPlants" id="OPUNC10G12200.1">
    <property type="protein sequence ID" value="OPUNC10G12200.1"/>
    <property type="gene ID" value="OPUNC10G12200"/>
</dbReference>
<dbReference type="PANTHER" id="PTHR46934">
    <property type="entry name" value="MYB_DNA-BIND_3 DOMAIN-CONTAINING PROTEIN-RELATED"/>
    <property type="match status" value="1"/>
</dbReference>
<evidence type="ECO:0000313" key="4">
    <source>
        <dbReference type="Proteomes" id="UP000026962"/>
    </source>
</evidence>
<dbReference type="STRING" id="4537.A0A0E0M8Z2"/>
<dbReference type="Pfam" id="PF12776">
    <property type="entry name" value="Myb_DNA-bind_3"/>
    <property type="match status" value="1"/>
</dbReference>
<protein>
    <recommendedName>
        <fullName evidence="2">Myb/SANT-like domain-containing protein</fullName>
    </recommendedName>
</protein>
<name>A0A0E0M8Z2_ORYPU</name>
<feature type="region of interest" description="Disordered" evidence="1">
    <location>
        <begin position="144"/>
        <end position="164"/>
    </location>
</feature>
<dbReference type="Proteomes" id="UP000026962">
    <property type="component" value="Chromosome 10"/>
</dbReference>
<reference evidence="3" key="1">
    <citation type="submission" date="2015-04" db="UniProtKB">
        <authorList>
            <consortium name="EnsemblPlants"/>
        </authorList>
    </citation>
    <scope>IDENTIFICATION</scope>
</reference>
<sequence>MSTEDVTASWNSALEKGLVDILHDHNQPRFRAQNAWIPERWRSIVNKFNEKLPYAYFNKQQIQEKEKELKGNYKIIKNARKESSLGWNDSLSMIVAEKPVWDRILLAHPKVRKFRTKPFSLFNSLASLYEESIATEDLCFTSTEESAPSSNQYMEKAQRGFKPK</sequence>
<dbReference type="AlphaFoldDB" id="A0A0E0M8Z2"/>
<feature type="compositionally biased region" description="Polar residues" evidence="1">
    <location>
        <begin position="144"/>
        <end position="153"/>
    </location>
</feature>
<dbReference type="HOGENOM" id="CLU_137617_0_0_1"/>
<dbReference type="OMA" id="MIQADER"/>
<evidence type="ECO:0000259" key="2">
    <source>
        <dbReference type="Pfam" id="PF12776"/>
    </source>
</evidence>
<evidence type="ECO:0000313" key="3">
    <source>
        <dbReference type="EnsemblPlants" id="OPUNC10G12200.1"/>
    </source>
</evidence>
<dbReference type="Gramene" id="OPUNC10G12200.1">
    <property type="protein sequence ID" value="OPUNC10G12200.1"/>
    <property type="gene ID" value="OPUNC10G12200"/>
</dbReference>
<dbReference type="PANTHER" id="PTHR46934:SF9">
    <property type="entry name" value="MYB_SANT-LIKE DOMAIN-CONTAINING PROTEIN"/>
    <property type="match status" value="1"/>
</dbReference>
<keyword evidence="4" id="KW-1185">Reference proteome</keyword>
<accession>A0A0E0M8Z2</accession>
<reference evidence="3" key="2">
    <citation type="submission" date="2018-05" db="EMBL/GenBank/DDBJ databases">
        <title>OpunRS2 (Oryza punctata Reference Sequence Version 2).</title>
        <authorList>
            <person name="Zhang J."/>
            <person name="Kudrna D."/>
            <person name="Lee S."/>
            <person name="Talag J."/>
            <person name="Welchert J."/>
            <person name="Wing R.A."/>
        </authorList>
    </citation>
    <scope>NUCLEOTIDE SEQUENCE [LARGE SCALE GENOMIC DNA]</scope>
</reference>
<evidence type="ECO:0000256" key="1">
    <source>
        <dbReference type="SAM" id="MobiDB-lite"/>
    </source>
</evidence>
<organism evidence="3">
    <name type="scientific">Oryza punctata</name>
    <name type="common">Red rice</name>
    <dbReference type="NCBI Taxonomy" id="4537"/>
    <lineage>
        <taxon>Eukaryota</taxon>
        <taxon>Viridiplantae</taxon>
        <taxon>Streptophyta</taxon>
        <taxon>Embryophyta</taxon>
        <taxon>Tracheophyta</taxon>
        <taxon>Spermatophyta</taxon>
        <taxon>Magnoliopsida</taxon>
        <taxon>Liliopsida</taxon>
        <taxon>Poales</taxon>
        <taxon>Poaceae</taxon>
        <taxon>BOP clade</taxon>
        <taxon>Oryzoideae</taxon>
        <taxon>Oryzeae</taxon>
        <taxon>Oryzinae</taxon>
        <taxon>Oryza</taxon>
    </lineage>
</organism>